<dbReference type="InParanoid" id="A0A4W3JIE9"/>
<dbReference type="SUPFAM" id="SSF53335">
    <property type="entry name" value="S-adenosyl-L-methionine-dependent methyltransferases"/>
    <property type="match status" value="1"/>
</dbReference>
<reference evidence="3" key="4">
    <citation type="submission" date="2025-08" db="UniProtKB">
        <authorList>
            <consortium name="Ensembl"/>
        </authorList>
    </citation>
    <scope>IDENTIFICATION</scope>
</reference>
<dbReference type="GO" id="GO:0032259">
    <property type="term" value="P:methylation"/>
    <property type="evidence" value="ECO:0007669"/>
    <property type="project" value="UniProtKB-KW"/>
</dbReference>
<dbReference type="InterPro" id="IPR019410">
    <property type="entry name" value="Methyltransf_16"/>
</dbReference>
<sequence>MTSEEVLASLPPEEEDECERAGEDLFKMVNRYYFCGHIMKISRDENASLGSHVWQAGVGLCHYFEREEISFAGKKVIELGSGTGIVGILAVLLGGNVTFTDQTFVLKQIKYNISVNIPASCKDRTKVCSLHWGEDQNNFPSDYDIILGSDIVYSRSSYPLLLQTLKHLSNQGTTIYISSQIRPLNKSEIYHEEVLTQHFNSQLVHQNKQNNVNI</sequence>
<dbReference type="Ensembl" id="ENSCMIT00000038378.1">
    <property type="protein sequence ID" value="ENSCMIP00000037833.1"/>
    <property type="gene ID" value="ENSCMIG00000015903.1"/>
</dbReference>
<reference evidence="4" key="1">
    <citation type="journal article" date="2006" name="Science">
        <title>Ancient noncoding elements conserved in the human genome.</title>
        <authorList>
            <person name="Venkatesh B."/>
            <person name="Kirkness E.F."/>
            <person name="Loh Y.H."/>
            <person name="Halpern A.L."/>
            <person name="Lee A.P."/>
            <person name="Johnson J."/>
            <person name="Dandona N."/>
            <person name="Viswanathan L.D."/>
            <person name="Tay A."/>
            <person name="Venter J.C."/>
            <person name="Strausberg R.L."/>
            <person name="Brenner S."/>
        </authorList>
    </citation>
    <scope>NUCLEOTIDE SEQUENCE [LARGE SCALE GENOMIC DNA]</scope>
</reference>
<dbReference type="OMA" id="CHYFERE"/>
<keyword evidence="4" id="KW-1185">Reference proteome</keyword>
<keyword evidence="1" id="KW-0808">Transferase</keyword>
<keyword evidence="1" id="KW-0489">Methyltransferase</keyword>
<reference evidence="4" key="2">
    <citation type="journal article" date="2007" name="PLoS Biol.">
        <title>Survey sequencing and comparative analysis of the elephant shark (Callorhinchus milii) genome.</title>
        <authorList>
            <person name="Venkatesh B."/>
            <person name="Kirkness E.F."/>
            <person name="Loh Y.H."/>
            <person name="Halpern A.L."/>
            <person name="Lee A.P."/>
            <person name="Johnson J."/>
            <person name="Dandona N."/>
            <person name="Viswanathan L.D."/>
            <person name="Tay A."/>
            <person name="Venter J.C."/>
            <person name="Strausberg R.L."/>
            <person name="Brenner S."/>
        </authorList>
    </citation>
    <scope>NUCLEOTIDE SEQUENCE [LARGE SCALE GENOMIC DNA]</scope>
</reference>
<dbReference type="GeneTree" id="ENSGT00940000161297"/>
<dbReference type="AlphaFoldDB" id="A0A4W3JIE9"/>
<evidence type="ECO:0000256" key="1">
    <source>
        <dbReference type="ARBA" id="ARBA00022603"/>
    </source>
</evidence>
<dbReference type="Gene3D" id="3.40.50.150">
    <property type="entry name" value="Vaccinia Virus protein VP39"/>
    <property type="match status" value="1"/>
</dbReference>
<dbReference type="PANTHER" id="PTHR14614:SF5">
    <property type="entry name" value="EEF1A LYSINE METHYLTRANSFERASE 3"/>
    <property type="match status" value="1"/>
</dbReference>
<dbReference type="InterPro" id="IPR029063">
    <property type="entry name" value="SAM-dependent_MTases_sf"/>
</dbReference>
<dbReference type="STRING" id="7868.ENSCMIP00000037833"/>
<reference evidence="3" key="5">
    <citation type="submission" date="2025-09" db="UniProtKB">
        <authorList>
            <consortium name="Ensembl"/>
        </authorList>
    </citation>
    <scope>IDENTIFICATION</scope>
</reference>
<accession>A0A4W3JIE9</accession>
<dbReference type="Pfam" id="PF10294">
    <property type="entry name" value="Methyltransf_16"/>
    <property type="match status" value="1"/>
</dbReference>
<name>A0A4W3JIE9_CALMI</name>
<dbReference type="Proteomes" id="UP000314986">
    <property type="component" value="Unassembled WGS sequence"/>
</dbReference>
<proteinExistence type="predicted"/>
<gene>
    <name evidence="3" type="primary">LOC103187530</name>
</gene>
<organism evidence="3 4">
    <name type="scientific">Callorhinchus milii</name>
    <name type="common">Ghost shark</name>
    <dbReference type="NCBI Taxonomy" id="7868"/>
    <lineage>
        <taxon>Eukaryota</taxon>
        <taxon>Metazoa</taxon>
        <taxon>Chordata</taxon>
        <taxon>Craniata</taxon>
        <taxon>Vertebrata</taxon>
        <taxon>Chondrichthyes</taxon>
        <taxon>Holocephali</taxon>
        <taxon>Chimaeriformes</taxon>
        <taxon>Callorhinchidae</taxon>
        <taxon>Callorhinchus</taxon>
    </lineage>
</organism>
<keyword evidence="2" id="KW-0949">S-adenosyl-L-methionine</keyword>
<evidence type="ECO:0000313" key="3">
    <source>
        <dbReference type="Ensembl" id="ENSCMIP00000037833.1"/>
    </source>
</evidence>
<dbReference type="GO" id="GO:0032991">
    <property type="term" value="C:protein-containing complex"/>
    <property type="evidence" value="ECO:0007669"/>
    <property type="project" value="TreeGrafter"/>
</dbReference>
<protein>
    <submittedName>
        <fullName evidence="3">Protein-lysine methyltransferase METTL21B-like</fullName>
    </submittedName>
</protein>
<evidence type="ECO:0000313" key="4">
    <source>
        <dbReference type="Proteomes" id="UP000314986"/>
    </source>
</evidence>
<evidence type="ECO:0000256" key="2">
    <source>
        <dbReference type="ARBA" id="ARBA00022691"/>
    </source>
</evidence>
<dbReference type="PANTHER" id="PTHR14614">
    <property type="entry name" value="HEPATOCELLULAR CARCINOMA-ASSOCIATED ANTIGEN"/>
    <property type="match status" value="1"/>
</dbReference>
<reference evidence="4" key="3">
    <citation type="journal article" date="2014" name="Nature">
        <title>Elephant shark genome provides unique insights into gnathostome evolution.</title>
        <authorList>
            <consortium name="International Elephant Shark Genome Sequencing Consortium"/>
            <person name="Venkatesh B."/>
            <person name="Lee A.P."/>
            <person name="Ravi V."/>
            <person name="Maurya A.K."/>
            <person name="Lian M.M."/>
            <person name="Swann J.B."/>
            <person name="Ohta Y."/>
            <person name="Flajnik M.F."/>
            <person name="Sutoh Y."/>
            <person name="Kasahara M."/>
            <person name="Hoon S."/>
            <person name="Gangu V."/>
            <person name="Roy S.W."/>
            <person name="Irimia M."/>
            <person name="Korzh V."/>
            <person name="Kondrychyn I."/>
            <person name="Lim Z.W."/>
            <person name="Tay B.H."/>
            <person name="Tohari S."/>
            <person name="Kong K.W."/>
            <person name="Ho S."/>
            <person name="Lorente-Galdos B."/>
            <person name="Quilez J."/>
            <person name="Marques-Bonet T."/>
            <person name="Raney B.J."/>
            <person name="Ingham P.W."/>
            <person name="Tay A."/>
            <person name="Hillier L.W."/>
            <person name="Minx P."/>
            <person name="Boehm T."/>
            <person name="Wilson R.K."/>
            <person name="Brenner S."/>
            <person name="Warren W.C."/>
        </authorList>
    </citation>
    <scope>NUCLEOTIDE SEQUENCE [LARGE SCALE GENOMIC DNA]</scope>
</reference>
<dbReference type="GO" id="GO:0005829">
    <property type="term" value="C:cytosol"/>
    <property type="evidence" value="ECO:0007669"/>
    <property type="project" value="TreeGrafter"/>
</dbReference>
<dbReference type="GO" id="GO:0008168">
    <property type="term" value="F:methyltransferase activity"/>
    <property type="evidence" value="ECO:0007669"/>
    <property type="project" value="UniProtKB-KW"/>
</dbReference>